<gene>
    <name evidence="2" type="ORF">ETAA8_44690</name>
</gene>
<dbReference type="EMBL" id="CP036274">
    <property type="protein sequence ID" value="QDU29360.1"/>
    <property type="molecule type" value="Genomic_DNA"/>
</dbReference>
<evidence type="ECO:0000313" key="3">
    <source>
        <dbReference type="Proteomes" id="UP000315017"/>
    </source>
</evidence>
<dbReference type="KEGG" id="aagg:ETAA8_44690"/>
<feature type="signal peptide" evidence="1">
    <location>
        <begin position="1"/>
        <end position="24"/>
    </location>
</feature>
<name>A0A517YGK5_9BACT</name>
<feature type="chain" id="PRO_5022169319" evidence="1">
    <location>
        <begin position="25"/>
        <end position="512"/>
    </location>
</feature>
<dbReference type="RefSeq" id="WP_145093058.1">
    <property type="nucleotide sequence ID" value="NZ_CP036274.1"/>
</dbReference>
<dbReference type="OrthoDB" id="258179at2"/>
<evidence type="ECO:0000313" key="2">
    <source>
        <dbReference type="EMBL" id="QDU29360.1"/>
    </source>
</evidence>
<reference evidence="2 3" key="1">
    <citation type="submission" date="2019-02" db="EMBL/GenBank/DDBJ databases">
        <title>Deep-cultivation of Planctomycetes and their phenomic and genomic characterization uncovers novel biology.</title>
        <authorList>
            <person name="Wiegand S."/>
            <person name="Jogler M."/>
            <person name="Boedeker C."/>
            <person name="Pinto D."/>
            <person name="Vollmers J."/>
            <person name="Rivas-Marin E."/>
            <person name="Kohn T."/>
            <person name="Peeters S.H."/>
            <person name="Heuer A."/>
            <person name="Rast P."/>
            <person name="Oberbeckmann S."/>
            <person name="Bunk B."/>
            <person name="Jeske O."/>
            <person name="Meyerdierks A."/>
            <person name="Storesund J.E."/>
            <person name="Kallscheuer N."/>
            <person name="Luecker S."/>
            <person name="Lage O.M."/>
            <person name="Pohl T."/>
            <person name="Merkel B.J."/>
            <person name="Hornburger P."/>
            <person name="Mueller R.-W."/>
            <person name="Bruemmer F."/>
            <person name="Labrenz M."/>
            <person name="Spormann A.M."/>
            <person name="Op den Camp H."/>
            <person name="Overmann J."/>
            <person name="Amann R."/>
            <person name="Jetten M.S.M."/>
            <person name="Mascher T."/>
            <person name="Medema M.H."/>
            <person name="Devos D.P."/>
            <person name="Kaster A.-K."/>
            <person name="Ovreas L."/>
            <person name="Rohde M."/>
            <person name="Galperin M.Y."/>
            <person name="Jogler C."/>
        </authorList>
    </citation>
    <scope>NUCLEOTIDE SEQUENCE [LARGE SCALE GENOMIC DNA]</scope>
    <source>
        <strain evidence="2 3">ETA_A8</strain>
    </source>
</reference>
<sequence length="512" mass="56262" precursor="true">MKACLSWSWSLLFLLVALASPALGQFQDLAAKIPNSANVVAFVNVEKLMASPIAIQQDWASKRDKAFSSGVSFLPPDAKHAVLAMDMDLQLWTPVWEAAVIELDHNPDMAKVAQMTGGAPDVIADLQVVALPSDAYVVKFDTETAAFMAPANRQSTTRWLRSVLAKNDLNLSPYLFEAFKYANDRGTPVIVAIDLEGAFPIGEVRAHLAAGGDFVKQNKLDPELVAQTIAGVRGITLGVTFSDKPFGKVKIDFTDDISLAPEMAKAAMIHAFSNHGVMLNEFYDWKPEVSGKSASLEGFLTPSGMRRVSSLFNRPPSLKPLDPAKVATPKSKEEIMKEASIAYFHAVEGQLQDLKQTKQGTAVSSMGQIGVWMSKYANKIDQLSVLYVDPELVDYGAYVSDTLRSSYNAIRSGAARSRIRQVDTPMQYDYYTQTNTYGYTVRDGWFGGGYTPYGYTNTYAVPDQQAYIHARTQAATEERVTSGNQARDIFQGIEKATGDIKRKMTQKYSADF</sequence>
<dbReference type="Proteomes" id="UP000315017">
    <property type="component" value="Chromosome"/>
</dbReference>
<keyword evidence="3" id="KW-1185">Reference proteome</keyword>
<dbReference type="AlphaFoldDB" id="A0A517YGK5"/>
<evidence type="ECO:0000256" key="1">
    <source>
        <dbReference type="SAM" id="SignalP"/>
    </source>
</evidence>
<accession>A0A517YGK5</accession>
<proteinExistence type="predicted"/>
<organism evidence="2 3">
    <name type="scientific">Anatilimnocola aggregata</name>
    <dbReference type="NCBI Taxonomy" id="2528021"/>
    <lineage>
        <taxon>Bacteria</taxon>
        <taxon>Pseudomonadati</taxon>
        <taxon>Planctomycetota</taxon>
        <taxon>Planctomycetia</taxon>
        <taxon>Pirellulales</taxon>
        <taxon>Pirellulaceae</taxon>
        <taxon>Anatilimnocola</taxon>
    </lineage>
</organism>
<keyword evidence="1" id="KW-0732">Signal</keyword>
<protein>
    <submittedName>
        <fullName evidence="2">Uncharacterized protein</fullName>
    </submittedName>
</protein>